<evidence type="ECO:0000313" key="2">
    <source>
        <dbReference type="Proteomes" id="UP001178461"/>
    </source>
</evidence>
<dbReference type="Proteomes" id="UP001178461">
    <property type="component" value="Chromosome 5"/>
</dbReference>
<evidence type="ECO:0000313" key="1">
    <source>
        <dbReference type="EMBL" id="CAI5775430.1"/>
    </source>
</evidence>
<organism evidence="1 2">
    <name type="scientific">Podarcis lilfordi</name>
    <name type="common">Lilford's wall lizard</name>
    <dbReference type="NCBI Taxonomy" id="74358"/>
    <lineage>
        <taxon>Eukaryota</taxon>
        <taxon>Metazoa</taxon>
        <taxon>Chordata</taxon>
        <taxon>Craniata</taxon>
        <taxon>Vertebrata</taxon>
        <taxon>Euteleostomi</taxon>
        <taxon>Lepidosauria</taxon>
        <taxon>Squamata</taxon>
        <taxon>Bifurcata</taxon>
        <taxon>Unidentata</taxon>
        <taxon>Episquamata</taxon>
        <taxon>Laterata</taxon>
        <taxon>Lacertibaenia</taxon>
        <taxon>Lacertidae</taxon>
        <taxon>Podarcis</taxon>
    </lineage>
</organism>
<protein>
    <submittedName>
        <fullName evidence="1">Uncharacterized protein</fullName>
    </submittedName>
</protein>
<dbReference type="AlphaFoldDB" id="A0AA35KBY5"/>
<sequence length="122" mass="13993">MQECGEIAHALPPPQESKEIVIDLEYTHGLLKVHVVQQLTMVSFVQQQNDTVLEITCLTDVKLLVMALRKMTRLNILWKVDVAANILHQATEKLKDSALNCLQPLKNGYDVSVQKMEERWRK</sequence>
<proteinExistence type="predicted"/>
<gene>
    <name evidence="1" type="ORF">PODLI_1B002052</name>
</gene>
<name>A0AA35KBY5_9SAUR</name>
<accession>A0AA35KBY5</accession>
<keyword evidence="2" id="KW-1185">Reference proteome</keyword>
<reference evidence="1" key="1">
    <citation type="submission" date="2022-12" db="EMBL/GenBank/DDBJ databases">
        <authorList>
            <person name="Alioto T."/>
            <person name="Alioto T."/>
            <person name="Gomez Garrido J."/>
        </authorList>
    </citation>
    <scope>NUCLEOTIDE SEQUENCE</scope>
</reference>
<dbReference type="EMBL" id="OX395130">
    <property type="protein sequence ID" value="CAI5775430.1"/>
    <property type="molecule type" value="Genomic_DNA"/>
</dbReference>